<evidence type="ECO:0000313" key="3">
    <source>
        <dbReference type="EMBL" id="OXR42810.1"/>
    </source>
</evidence>
<dbReference type="AlphaFoldDB" id="A0A231H1T5"/>
<keyword evidence="2" id="KW-1133">Transmembrane helix</keyword>
<feature type="transmembrane region" description="Helical" evidence="2">
    <location>
        <begin position="89"/>
        <end position="109"/>
    </location>
</feature>
<reference evidence="3 4" key="1">
    <citation type="submission" date="2017-07" db="EMBL/GenBank/DDBJ databases">
        <title>First draft Genome Sequence of Nocardia cerradoensis isolated from human infection.</title>
        <authorList>
            <person name="Carrasco G."/>
        </authorList>
    </citation>
    <scope>NUCLEOTIDE SEQUENCE [LARGE SCALE GENOMIC DNA]</scope>
    <source>
        <strain evidence="3 4">CNM20130759</strain>
    </source>
</reference>
<keyword evidence="4" id="KW-1185">Reference proteome</keyword>
<evidence type="ECO:0008006" key="5">
    <source>
        <dbReference type="Google" id="ProtNLM"/>
    </source>
</evidence>
<evidence type="ECO:0000256" key="1">
    <source>
        <dbReference type="SAM" id="MobiDB-lite"/>
    </source>
</evidence>
<accession>A0A231H1T5</accession>
<sequence>MAKQNADSESTGGTTGGAADPTPGTVRGAGALATLEGLIGVIIAIVLVVQGITSSDTSAKSAYGTAAWFVILAGAVLAAGIGLLRGKRWGRAIVVIAQVLLLPAAWYMLSSHRFELGIPVGLLALVTLGLIFSPPSVRWMAQAYDVAD</sequence>
<feature type="compositionally biased region" description="Polar residues" evidence="1">
    <location>
        <begin position="1"/>
        <end position="10"/>
    </location>
</feature>
<name>A0A231H1T5_9NOCA</name>
<evidence type="ECO:0000313" key="4">
    <source>
        <dbReference type="Proteomes" id="UP000215506"/>
    </source>
</evidence>
<dbReference type="Proteomes" id="UP000215506">
    <property type="component" value="Unassembled WGS sequence"/>
</dbReference>
<feature type="transmembrane region" description="Helical" evidence="2">
    <location>
        <begin position="61"/>
        <end position="83"/>
    </location>
</feature>
<protein>
    <recommendedName>
        <fullName evidence="5">Integral membrane protein</fullName>
    </recommendedName>
</protein>
<dbReference type="EMBL" id="NGAF01000012">
    <property type="protein sequence ID" value="OXR42810.1"/>
    <property type="molecule type" value="Genomic_DNA"/>
</dbReference>
<feature type="transmembrane region" description="Helical" evidence="2">
    <location>
        <begin position="116"/>
        <end position="133"/>
    </location>
</feature>
<proteinExistence type="predicted"/>
<comment type="caution">
    <text evidence="3">The sequence shown here is derived from an EMBL/GenBank/DDBJ whole genome shotgun (WGS) entry which is preliminary data.</text>
</comment>
<keyword evidence="2" id="KW-0812">Transmembrane</keyword>
<feature type="transmembrane region" description="Helical" evidence="2">
    <location>
        <begin position="29"/>
        <end position="49"/>
    </location>
</feature>
<evidence type="ECO:0000256" key="2">
    <source>
        <dbReference type="SAM" id="Phobius"/>
    </source>
</evidence>
<dbReference type="RefSeq" id="WP_373282212.1">
    <property type="nucleotide sequence ID" value="NZ_JAAXOR010000002.1"/>
</dbReference>
<gene>
    <name evidence="3" type="ORF">B7C42_05148</name>
</gene>
<feature type="region of interest" description="Disordered" evidence="1">
    <location>
        <begin position="1"/>
        <end position="22"/>
    </location>
</feature>
<organism evidence="3 4">
    <name type="scientific">Nocardia cerradoensis</name>
    <dbReference type="NCBI Taxonomy" id="85688"/>
    <lineage>
        <taxon>Bacteria</taxon>
        <taxon>Bacillati</taxon>
        <taxon>Actinomycetota</taxon>
        <taxon>Actinomycetes</taxon>
        <taxon>Mycobacteriales</taxon>
        <taxon>Nocardiaceae</taxon>
        <taxon>Nocardia</taxon>
    </lineage>
</organism>
<keyword evidence="2" id="KW-0472">Membrane</keyword>